<dbReference type="KEGG" id="ngr:NAEGRDRAFT_48877"/>
<dbReference type="EMBL" id="GG738866">
    <property type="protein sequence ID" value="EFC44787.1"/>
    <property type="molecule type" value="Genomic_DNA"/>
</dbReference>
<evidence type="ECO:0000313" key="2">
    <source>
        <dbReference type="EMBL" id="EFC44787.1"/>
    </source>
</evidence>
<protein>
    <submittedName>
        <fullName evidence="2">Predicted protein</fullName>
    </submittedName>
</protein>
<gene>
    <name evidence="2" type="ORF">NAEGRDRAFT_48877</name>
</gene>
<dbReference type="InParanoid" id="D2VEE6"/>
<keyword evidence="1" id="KW-1133">Transmembrane helix</keyword>
<dbReference type="VEuPathDB" id="AmoebaDB:NAEGRDRAFT_48877"/>
<keyword evidence="1" id="KW-0812">Transmembrane</keyword>
<dbReference type="AlphaFoldDB" id="D2VEE6"/>
<dbReference type="GeneID" id="8848321"/>
<accession>D2VEE6</accession>
<dbReference type="Proteomes" id="UP000006671">
    <property type="component" value="Unassembled WGS sequence"/>
</dbReference>
<reference evidence="2 3" key="1">
    <citation type="journal article" date="2010" name="Cell">
        <title>The genome of Naegleria gruberi illuminates early eukaryotic versatility.</title>
        <authorList>
            <person name="Fritz-Laylin L.K."/>
            <person name="Prochnik S.E."/>
            <person name="Ginger M.L."/>
            <person name="Dacks J.B."/>
            <person name="Carpenter M.L."/>
            <person name="Field M.C."/>
            <person name="Kuo A."/>
            <person name="Paredez A."/>
            <person name="Chapman J."/>
            <person name="Pham J."/>
            <person name="Shu S."/>
            <person name="Neupane R."/>
            <person name="Cipriano M."/>
            <person name="Mancuso J."/>
            <person name="Tu H."/>
            <person name="Salamov A."/>
            <person name="Lindquist E."/>
            <person name="Shapiro H."/>
            <person name="Lucas S."/>
            <person name="Grigoriev I.V."/>
            <person name="Cande W.Z."/>
            <person name="Fulton C."/>
            <person name="Rokhsar D.S."/>
            <person name="Dawson S.C."/>
        </authorList>
    </citation>
    <scope>NUCLEOTIDE SEQUENCE [LARGE SCALE GENOMIC DNA]</scope>
    <source>
        <strain evidence="2 3">NEG-M</strain>
    </source>
</reference>
<name>D2VEE6_NAEGR</name>
<proteinExistence type="predicted"/>
<evidence type="ECO:0000256" key="1">
    <source>
        <dbReference type="SAM" id="Phobius"/>
    </source>
</evidence>
<sequence>MALSYQTATEYIASPMYRKASSMPEYFDTDSENKEEITQDPFENIINNTIDEEEDDCSDPFSEVDEFLDNESDPFTISDIDPFLLKDVDPFLVDDRDPFYEVDEFDEDEVDPFLVEDTDVFKANSLLDAGVVTDPFLAEHGVKCFEEYDGDDPFLIEDEEYDEKEMHSKEESRSIFELVFTLHNLGLLCLMVALLILLVNHK</sequence>
<keyword evidence="1" id="KW-0472">Membrane</keyword>
<evidence type="ECO:0000313" key="3">
    <source>
        <dbReference type="Proteomes" id="UP000006671"/>
    </source>
</evidence>
<organism evidence="3">
    <name type="scientific">Naegleria gruberi</name>
    <name type="common">Amoeba</name>
    <dbReference type="NCBI Taxonomy" id="5762"/>
    <lineage>
        <taxon>Eukaryota</taxon>
        <taxon>Discoba</taxon>
        <taxon>Heterolobosea</taxon>
        <taxon>Tetramitia</taxon>
        <taxon>Eutetramitia</taxon>
        <taxon>Vahlkampfiidae</taxon>
        <taxon>Naegleria</taxon>
    </lineage>
</organism>
<keyword evidence="3" id="KW-1185">Reference proteome</keyword>
<dbReference type="RefSeq" id="XP_002677531.1">
    <property type="nucleotide sequence ID" value="XM_002677485.1"/>
</dbReference>
<feature type="transmembrane region" description="Helical" evidence="1">
    <location>
        <begin position="175"/>
        <end position="199"/>
    </location>
</feature>